<dbReference type="EMBL" id="BMOL01000012">
    <property type="protein sequence ID" value="GGL87185.1"/>
    <property type="molecule type" value="Genomic_DNA"/>
</dbReference>
<protein>
    <submittedName>
        <fullName evidence="1">Uncharacterized protein</fullName>
    </submittedName>
</protein>
<proteinExistence type="predicted"/>
<organism evidence="1 2">
    <name type="scientific">Deinococcus aerolatus</name>
    <dbReference type="NCBI Taxonomy" id="522487"/>
    <lineage>
        <taxon>Bacteria</taxon>
        <taxon>Thermotogati</taxon>
        <taxon>Deinococcota</taxon>
        <taxon>Deinococci</taxon>
        <taxon>Deinococcales</taxon>
        <taxon>Deinococcaceae</taxon>
        <taxon>Deinococcus</taxon>
    </lineage>
</organism>
<gene>
    <name evidence="1" type="ORF">GCM10010840_26380</name>
</gene>
<reference evidence="2" key="1">
    <citation type="journal article" date="2019" name="Int. J. Syst. Evol. Microbiol.">
        <title>The Global Catalogue of Microorganisms (GCM) 10K type strain sequencing project: providing services to taxonomists for standard genome sequencing and annotation.</title>
        <authorList>
            <consortium name="The Broad Institute Genomics Platform"/>
            <consortium name="The Broad Institute Genome Sequencing Center for Infectious Disease"/>
            <person name="Wu L."/>
            <person name="Ma J."/>
        </authorList>
    </citation>
    <scope>NUCLEOTIDE SEQUENCE [LARGE SCALE GENOMIC DNA]</scope>
    <source>
        <strain evidence="2">JCM 15442</strain>
    </source>
</reference>
<comment type="caution">
    <text evidence="1">The sequence shown here is derived from an EMBL/GenBank/DDBJ whole genome shotgun (WGS) entry which is preliminary data.</text>
</comment>
<sequence>MTLANQNRATRFEDRTGDFVYANEIRPEAGRTYTLVTVDFLTLPQNQARCFGRDGVNIEQVGTLTSRGVLAAALQR</sequence>
<dbReference type="Proteomes" id="UP000639973">
    <property type="component" value="Unassembled WGS sequence"/>
</dbReference>
<accession>A0ABQ2GCP4</accession>
<evidence type="ECO:0000313" key="2">
    <source>
        <dbReference type="Proteomes" id="UP000639973"/>
    </source>
</evidence>
<name>A0ABQ2GCP4_9DEIO</name>
<keyword evidence="2" id="KW-1185">Reference proteome</keyword>
<dbReference type="RefSeq" id="WP_188972709.1">
    <property type="nucleotide sequence ID" value="NZ_BMOL01000012.1"/>
</dbReference>
<evidence type="ECO:0000313" key="1">
    <source>
        <dbReference type="EMBL" id="GGL87185.1"/>
    </source>
</evidence>